<evidence type="ECO:0000313" key="2">
    <source>
        <dbReference type="EMBL" id="AKO65272.1"/>
    </source>
</evidence>
<sequence>MTPDQYCKNKLKESKTNFALPFIFLNPQKKKALIALYAFCREVDDIADNCIEYEVGLAKLNWWHSEINNLYQDNPQHPVTKALLEPVCKYNLNQNYFIEIIDGMKMDLDFNRYEDFKQLQLYTYRAASVVGILAAHIFGFENKKTLDYAHNLGIALQLTNIIRDVGEDIRRNRIYIPLNDLKQFKIDENDFKGHADPKKLINLMEYQILRAKSFYSKAFSLLPKEDKNRQLPGMMMGYIYYDLLLSIEEGNLANILNERTQLTPIRKFYIILKTILKIIT</sequence>
<dbReference type="NCBIfam" id="TIGR03465">
    <property type="entry name" value="HpnD"/>
    <property type="match status" value="1"/>
</dbReference>
<dbReference type="EMBL" id="CP011002">
    <property type="protein sequence ID" value="AKO65272.1"/>
    <property type="molecule type" value="Genomic_DNA"/>
</dbReference>
<dbReference type="GO" id="GO:0016117">
    <property type="term" value="P:carotenoid biosynthetic process"/>
    <property type="evidence" value="ECO:0007669"/>
    <property type="project" value="InterPro"/>
</dbReference>
<dbReference type="SFLD" id="SFLDG01212">
    <property type="entry name" value="Phytoene_synthase_like"/>
    <property type="match status" value="1"/>
</dbReference>
<dbReference type="Gene3D" id="1.10.600.10">
    <property type="entry name" value="Farnesyl Diphosphate Synthase"/>
    <property type="match status" value="1"/>
</dbReference>
<keyword evidence="1" id="KW-0808">Transferase</keyword>
<evidence type="ECO:0000313" key="3">
    <source>
        <dbReference type="Proteomes" id="UP000066549"/>
    </source>
</evidence>
<protein>
    <submittedName>
        <fullName evidence="2">Phytoene synthase</fullName>
    </submittedName>
</protein>
<dbReference type="SFLD" id="SFLDG01018">
    <property type="entry name" value="Squalene/Phytoene_Synthase_Lik"/>
    <property type="match status" value="1"/>
</dbReference>
<keyword evidence="3" id="KW-1185">Reference proteome</keyword>
<name>A0A0H4J9S9_9PROT</name>
<dbReference type="Proteomes" id="UP000066549">
    <property type="component" value="Chromosome"/>
</dbReference>
<dbReference type="GO" id="GO:0051996">
    <property type="term" value="F:squalene synthase [NAD(P)H] activity"/>
    <property type="evidence" value="ECO:0007669"/>
    <property type="project" value="InterPro"/>
</dbReference>
<dbReference type="InterPro" id="IPR033904">
    <property type="entry name" value="Trans_IPPS_HH"/>
</dbReference>
<organism evidence="2 3">
    <name type="scientific">Methylophilales bacterium MBRS-H7</name>
    <dbReference type="NCBI Taxonomy" id="1623450"/>
    <lineage>
        <taxon>Bacteria</taxon>
        <taxon>Pseudomonadati</taxon>
        <taxon>Pseudomonadota</taxon>
        <taxon>Betaproteobacteria</taxon>
        <taxon>Nitrosomonadales</taxon>
        <taxon>OM43 clade</taxon>
    </lineage>
</organism>
<dbReference type="PATRIC" id="fig|1623450.3.peg.85"/>
<dbReference type="SUPFAM" id="SSF48576">
    <property type="entry name" value="Terpenoid synthases"/>
    <property type="match status" value="1"/>
</dbReference>
<dbReference type="AlphaFoldDB" id="A0A0H4J9S9"/>
<dbReference type="InterPro" id="IPR008949">
    <property type="entry name" value="Isoprenoid_synthase_dom_sf"/>
</dbReference>
<dbReference type="Pfam" id="PF00494">
    <property type="entry name" value="SQS_PSY"/>
    <property type="match status" value="1"/>
</dbReference>
<dbReference type="InterPro" id="IPR044843">
    <property type="entry name" value="Trans_IPPS_bact-type"/>
</dbReference>
<dbReference type="InterPro" id="IPR002060">
    <property type="entry name" value="Squ/phyt_synthse"/>
</dbReference>
<dbReference type="PANTHER" id="PTHR31480">
    <property type="entry name" value="BIFUNCTIONAL LYCOPENE CYCLASE/PHYTOENE SYNTHASE"/>
    <property type="match status" value="1"/>
</dbReference>
<dbReference type="PROSITE" id="PS01045">
    <property type="entry name" value="SQUALEN_PHYTOEN_SYN_2"/>
    <property type="match status" value="1"/>
</dbReference>
<dbReference type="InterPro" id="IPR017828">
    <property type="entry name" value="SQ_synth_HpnD-like"/>
</dbReference>
<evidence type="ECO:0000256" key="1">
    <source>
        <dbReference type="ARBA" id="ARBA00022679"/>
    </source>
</evidence>
<dbReference type="InterPro" id="IPR019845">
    <property type="entry name" value="Squalene/phytoene_synthase_CS"/>
</dbReference>
<reference evidence="2 3" key="1">
    <citation type="submission" date="2015-03" db="EMBL/GenBank/DDBJ databases">
        <title>Comparative analysis of the OM43 clade including a novel species from Red Sea uncovers genomic and metabolic diversity among marine methylotrophs.</title>
        <authorList>
            <person name="Jimenez-Infante F."/>
            <person name="Ngugi D.K."/>
            <person name="Vinu M."/>
            <person name="Alam I."/>
            <person name="Kamau A."/>
            <person name="Blom J."/>
            <person name="Bajic V.B."/>
            <person name="Stingl U."/>
        </authorList>
    </citation>
    <scope>NUCLEOTIDE SEQUENCE [LARGE SCALE GENOMIC DNA]</scope>
    <source>
        <strain evidence="2 3">MBRSH7</strain>
    </source>
</reference>
<gene>
    <name evidence="2" type="ORF">VI33_00410</name>
</gene>
<accession>A0A0H4J9S9</accession>
<proteinExistence type="predicted"/>
<dbReference type="SFLD" id="SFLDS00005">
    <property type="entry name" value="Isoprenoid_Synthase_Type_I"/>
    <property type="match status" value="1"/>
</dbReference>
<dbReference type="OrthoDB" id="9807580at2"/>
<dbReference type="GO" id="GO:0004311">
    <property type="term" value="F:geranylgeranyl diphosphate synthase activity"/>
    <property type="evidence" value="ECO:0007669"/>
    <property type="project" value="InterPro"/>
</dbReference>
<dbReference type="CDD" id="cd00683">
    <property type="entry name" value="Trans_IPPS_HH"/>
    <property type="match status" value="1"/>
</dbReference>